<feature type="transmembrane region" description="Helical" evidence="1">
    <location>
        <begin position="26"/>
        <end position="45"/>
    </location>
</feature>
<dbReference type="Proteomes" id="UP000248536">
    <property type="component" value="Chromosome"/>
</dbReference>
<name>A0A2Z4LS22_9FLAO</name>
<keyword evidence="1" id="KW-0472">Membrane</keyword>
<sequence length="79" mass="9284">MQYRPSTLSQKLEETKSRITDEEKYYPIYYALMGFLFTGILLLSALNNFLFFGWLSISMSIIFGLLSINIIGKRQTKRY</sequence>
<accession>A0A2Z4LS22</accession>
<feature type="transmembrane region" description="Helical" evidence="1">
    <location>
        <begin position="51"/>
        <end position="71"/>
    </location>
</feature>
<evidence type="ECO:0000256" key="1">
    <source>
        <dbReference type="SAM" id="Phobius"/>
    </source>
</evidence>
<gene>
    <name evidence="2" type="ORF">HME9304_01138</name>
</gene>
<keyword evidence="3" id="KW-1185">Reference proteome</keyword>
<dbReference type="AlphaFoldDB" id="A0A2Z4LS22"/>
<dbReference type="KEGG" id="spon:HME9304_01138"/>
<dbReference type="RefSeq" id="WP_112377640.1">
    <property type="nucleotide sequence ID" value="NZ_CP030104.1"/>
</dbReference>
<keyword evidence="1" id="KW-1133">Transmembrane helix</keyword>
<evidence type="ECO:0000313" key="2">
    <source>
        <dbReference type="EMBL" id="AWX44138.1"/>
    </source>
</evidence>
<evidence type="ECO:0000313" key="3">
    <source>
        <dbReference type="Proteomes" id="UP000248536"/>
    </source>
</evidence>
<proteinExistence type="predicted"/>
<reference evidence="2 3" key="1">
    <citation type="submission" date="2018-06" db="EMBL/GenBank/DDBJ databases">
        <title>Spongiibacterium sp. HME9304 Genome sequencing and assembly.</title>
        <authorList>
            <person name="Kang H."/>
            <person name="Kim H."/>
            <person name="Joh K."/>
        </authorList>
    </citation>
    <scope>NUCLEOTIDE SEQUENCE [LARGE SCALE GENOMIC DNA]</scope>
    <source>
        <strain evidence="2 3">HME9304</strain>
    </source>
</reference>
<protein>
    <submittedName>
        <fullName evidence="2">Uncharacterized protein</fullName>
    </submittedName>
</protein>
<keyword evidence="1" id="KW-0812">Transmembrane</keyword>
<dbReference type="EMBL" id="CP030104">
    <property type="protein sequence ID" value="AWX44138.1"/>
    <property type="molecule type" value="Genomic_DNA"/>
</dbReference>
<dbReference type="OrthoDB" id="1449048at2"/>
<organism evidence="2 3">
    <name type="scientific">Flagellimonas maritima</name>
    <dbReference type="NCBI Taxonomy" id="1383885"/>
    <lineage>
        <taxon>Bacteria</taxon>
        <taxon>Pseudomonadati</taxon>
        <taxon>Bacteroidota</taxon>
        <taxon>Flavobacteriia</taxon>
        <taxon>Flavobacteriales</taxon>
        <taxon>Flavobacteriaceae</taxon>
        <taxon>Flagellimonas</taxon>
    </lineage>
</organism>